<dbReference type="InterPro" id="IPR013658">
    <property type="entry name" value="SGL"/>
</dbReference>
<dbReference type="InterPro" id="IPR011042">
    <property type="entry name" value="6-blade_b-propeller_TolB-like"/>
</dbReference>
<dbReference type="STRING" id="1763535.LPB072_16400"/>
<sequence>MNPQITSIQPSGLGTELTAVGVALTRPECVLATRSGALYTADWRGGVCQIAPDGTETLFTGTMPDGLTARPNGIALLADGSFLMAQLGDNDGGVYRLTREGQIAPWLMQADGMDLPPSNYVVQDAAGRTWITVSTRLTPRAAAYRGDVADGFIVCVQADGSASIVADGLGYTNEVALHPGGQWLYVNETFGRRLSRFPVAANGALGERETVTEFGAGTFPDGLAFDEDGFAWIVSIVSNRLIRVAPDGAQQRFLEDNEPEHLAWVEEAFQSATMGRPHLDGIRSQRLRNISSIAFAGPDRRTGVLGCLLGNRLETLTMPAAGVAPFHWNFS</sequence>
<name>A0A162T318_9BURK</name>
<organism evidence="2 5">
    <name type="scientific">Hydrogenophaga crassostreae</name>
    <dbReference type="NCBI Taxonomy" id="1763535"/>
    <lineage>
        <taxon>Bacteria</taxon>
        <taxon>Pseudomonadati</taxon>
        <taxon>Pseudomonadota</taxon>
        <taxon>Betaproteobacteria</taxon>
        <taxon>Burkholderiales</taxon>
        <taxon>Comamonadaceae</taxon>
        <taxon>Hydrogenophaga</taxon>
    </lineage>
</organism>
<dbReference type="SUPFAM" id="SSF63829">
    <property type="entry name" value="Calcium-dependent phosphotriesterase"/>
    <property type="match status" value="1"/>
</dbReference>
<evidence type="ECO:0000259" key="1">
    <source>
        <dbReference type="Pfam" id="PF08450"/>
    </source>
</evidence>
<dbReference type="Pfam" id="PF08450">
    <property type="entry name" value="SGL"/>
    <property type="match status" value="1"/>
</dbReference>
<proteinExistence type="predicted"/>
<gene>
    <name evidence="2" type="ORF">LPB072_16400</name>
    <name evidence="3" type="ORF">LPB72_06315</name>
</gene>
<accession>A0A162T318</accession>
<dbReference type="Proteomes" id="UP000185680">
    <property type="component" value="Chromosome"/>
</dbReference>
<dbReference type="KEGG" id="hyl:LPB072_16400"/>
<reference evidence="2 5" key="2">
    <citation type="submission" date="2016-10" db="EMBL/GenBank/DDBJ databases">
        <title>Hydorgenophaga sp. LPB0072 isolated from gastropod.</title>
        <authorList>
            <person name="Kim E."/>
            <person name="Yi H."/>
        </authorList>
    </citation>
    <scope>NUCLEOTIDE SEQUENCE [LARGE SCALE GENOMIC DNA]</scope>
    <source>
        <strain evidence="2 5">LPB0072</strain>
    </source>
</reference>
<dbReference type="EMBL" id="LVWD01000006">
    <property type="protein sequence ID" value="OAD42886.1"/>
    <property type="molecule type" value="Genomic_DNA"/>
</dbReference>
<feature type="domain" description="SMP-30/Gluconolactonase/LRE-like region" evidence="1">
    <location>
        <begin position="28"/>
        <end position="250"/>
    </location>
</feature>
<reference evidence="3 4" key="1">
    <citation type="submission" date="2016-02" db="EMBL/GenBank/DDBJ databases">
        <title>Draft genome sequence of Hydrogenophaga sp. LPB0072.</title>
        <authorList>
            <person name="Shin S.-K."/>
            <person name="Yi H."/>
        </authorList>
    </citation>
    <scope>NUCLEOTIDE SEQUENCE [LARGE SCALE GENOMIC DNA]</scope>
    <source>
        <strain evidence="3 4">LPB0072</strain>
    </source>
</reference>
<dbReference type="InterPro" id="IPR051262">
    <property type="entry name" value="SMP-30/CGR1_Lactonase"/>
</dbReference>
<dbReference type="OrthoDB" id="9031811at2"/>
<dbReference type="EMBL" id="CP017476">
    <property type="protein sequence ID" value="AOW14184.1"/>
    <property type="molecule type" value="Genomic_DNA"/>
</dbReference>
<evidence type="ECO:0000313" key="4">
    <source>
        <dbReference type="Proteomes" id="UP000185657"/>
    </source>
</evidence>
<dbReference type="PANTHER" id="PTHR47572">
    <property type="entry name" value="LIPOPROTEIN-RELATED"/>
    <property type="match status" value="1"/>
</dbReference>
<dbReference type="AlphaFoldDB" id="A0A162T318"/>
<dbReference type="Proteomes" id="UP000185657">
    <property type="component" value="Unassembled WGS sequence"/>
</dbReference>
<keyword evidence="4" id="KW-1185">Reference proteome</keyword>
<evidence type="ECO:0000313" key="2">
    <source>
        <dbReference type="EMBL" id="AOW14184.1"/>
    </source>
</evidence>
<dbReference type="PANTHER" id="PTHR47572:SF5">
    <property type="entry name" value="BLR2277 PROTEIN"/>
    <property type="match status" value="1"/>
</dbReference>
<evidence type="ECO:0000313" key="3">
    <source>
        <dbReference type="EMBL" id="OAD42886.1"/>
    </source>
</evidence>
<dbReference type="Gene3D" id="2.120.10.30">
    <property type="entry name" value="TolB, C-terminal domain"/>
    <property type="match status" value="1"/>
</dbReference>
<evidence type="ECO:0000313" key="5">
    <source>
        <dbReference type="Proteomes" id="UP000185680"/>
    </source>
</evidence>
<protein>
    <recommendedName>
        <fullName evidence="1">SMP-30/Gluconolactonase/LRE-like region domain-containing protein</fullName>
    </recommendedName>
</protein>
<dbReference type="RefSeq" id="WP_066087519.1">
    <property type="nucleotide sequence ID" value="NZ_CP017476.1"/>
</dbReference>